<evidence type="ECO:0000313" key="1">
    <source>
        <dbReference type="EMBL" id="RNB79281.1"/>
    </source>
</evidence>
<evidence type="ECO:0000313" key="2">
    <source>
        <dbReference type="Proteomes" id="UP000281915"/>
    </source>
</evidence>
<reference evidence="1 2" key="1">
    <citation type="submission" date="2018-10" db="EMBL/GenBank/DDBJ databases">
        <title>Phylogenomics of Brevibacillus.</title>
        <authorList>
            <person name="Dunlap C."/>
        </authorList>
    </citation>
    <scope>NUCLEOTIDE SEQUENCE [LARGE SCALE GENOMIC DNA]</scope>
    <source>
        <strain evidence="1 2">JCM 15085</strain>
    </source>
</reference>
<dbReference type="InterPro" id="IPR005500">
    <property type="entry name" value="DUF309"/>
</dbReference>
<dbReference type="RefSeq" id="WP_122913211.1">
    <property type="nucleotide sequence ID" value="NZ_RHHT01000019.1"/>
</dbReference>
<protein>
    <submittedName>
        <fullName evidence="1">DUF309 domain-containing protein</fullName>
    </submittedName>
</protein>
<dbReference type="Gene3D" id="1.10.3450.10">
    <property type="entry name" value="TTHA0068-like"/>
    <property type="match status" value="1"/>
</dbReference>
<name>A0A3M8CV80_9BACL</name>
<dbReference type="PANTHER" id="PTHR34796">
    <property type="entry name" value="EXPRESSED PROTEIN"/>
    <property type="match status" value="1"/>
</dbReference>
<gene>
    <name evidence="1" type="ORF">EDM58_09900</name>
</gene>
<accession>A0A3M8CV80</accession>
<dbReference type="PANTHER" id="PTHR34796:SF1">
    <property type="entry name" value="EXPRESSED PROTEIN"/>
    <property type="match status" value="1"/>
</dbReference>
<dbReference type="InterPro" id="IPR023203">
    <property type="entry name" value="TTHA0068_sf"/>
</dbReference>
<dbReference type="EMBL" id="RHHT01000019">
    <property type="protein sequence ID" value="RNB79281.1"/>
    <property type="molecule type" value="Genomic_DNA"/>
</dbReference>
<dbReference type="Pfam" id="PF03745">
    <property type="entry name" value="DUF309"/>
    <property type="match status" value="1"/>
</dbReference>
<dbReference type="SUPFAM" id="SSF140663">
    <property type="entry name" value="TTHA0068-like"/>
    <property type="match status" value="1"/>
</dbReference>
<sequence>MYPEPYLEYLIQFHAERDYFECHEILEEYWKSAPANEREPVWVGLIQIAVALYHHRRGNFNGAIKMLSSAIEILGKQREQLQELGLDESALLRLLEQRLDDLRKALPYQRMDLPIASQALRECYQQACRQRQLPESRSSDMTNEYLLNKHTLRDRQEVREERMRQLKLRELRRSNGSK</sequence>
<dbReference type="Proteomes" id="UP000281915">
    <property type="component" value="Unassembled WGS sequence"/>
</dbReference>
<dbReference type="AlphaFoldDB" id="A0A3M8CV80"/>
<comment type="caution">
    <text evidence="1">The sequence shown here is derived from an EMBL/GenBank/DDBJ whole genome shotgun (WGS) entry which is preliminary data.</text>
</comment>
<proteinExistence type="predicted"/>
<organism evidence="1 2">
    <name type="scientific">Brevibacillus panacihumi</name>
    <dbReference type="NCBI Taxonomy" id="497735"/>
    <lineage>
        <taxon>Bacteria</taxon>
        <taxon>Bacillati</taxon>
        <taxon>Bacillota</taxon>
        <taxon>Bacilli</taxon>
        <taxon>Bacillales</taxon>
        <taxon>Paenibacillaceae</taxon>
        <taxon>Brevibacillus</taxon>
    </lineage>
</organism>